<comment type="caution">
    <text evidence="2">The sequence shown here is derived from an EMBL/GenBank/DDBJ whole genome shotgun (WGS) entry which is preliminary data.</text>
</comment>
<keyword evidence="1" id="KW-1133">Transmembrane helix</keyword>
<gene>
    <name evidence="2" type="ORF">BHC49_09705</name>
</gene>
<keyword evidence="1" id="KW-0812">Transmembrane</keyword>
<proteinExistence type="predicted"/>
<accession>A0A2N9XWB1</accession>
<organism evidence="2 3">
    <name type="scientific">Snodgrassella alvi</name>
    <dbReference type="NCBI Taxonomy" id="1196083"/>
    <lineage>
        <taxon>Bacteria</taxon>
        <taxon>Pseudomonadati</taxon>
        <taxon>Pseudomonadota</taxon>
        <taxon>Betaproteobacteria</taxon>
        <taxon>Neisseriales</taxon>
        <taxon>Neisseriaceae</taxon>
        <taxon>Snodgrassella</taxon>
    </lineage>
</organism>
<reference evidence="2 3" key="1">
    <citation type="journal article" date="2017" name="MBio">
        <title>Type VI secretion-mediated competition in the bee gut microbiome.</title>
        <authorList>
            <person name="Steele M.I."/>
            <person name="Kwong W.K."/>
            <person name="Powell J.E."/>
            <person name="Whiteley M."/>
            <person name="Moran N.A."/>
        </authorList>
    </citation>
    <scope>NUCLEOTIDE SEQUENCE [LARGE SCALE GENOMIC DNA]</scope>
    <source>
        <strain evidence="2 3">Nev3CBA3</strain>
    </source>
</reference>
<dbReference type="EMBL" id="MEIS01000118">
    <property type="protein sequence ID" value="PIT53957.1"/>
    <property type="molecule type" value="Genomic_DNA"/>
</dbReference>
<dbReference type="Proteomes" id="UP000229434">
    <property type="component" value="Unassembled WGS sequence"/>
</dbReference>
<keyword evidence="1" id="KW-0472">Membrane</keyword>
<evidence type="ECO:0000313" key="3">
    <source>
        <dbReference type="Proteomes" id="UP000229434"/>
    </source>
</evidence>
<dbReference type="AlphaFoldDB" id="A0A2N9XWB1"/>
<feature type="transmembrane region" description="Helical" evidence="1">
    <location>
        <begin position="6"/>
        <end position="25"/>
    </location>
</feature>
<name>A0A2N9XWB1_9NEIS</name>
<evidence type="ECO:0000256" key="1">
    <source>
        <dbReference type="SAM" id="Phobius"/>
    </source>
</evidence>
<protein>
    <submittedName>
        <fullName evidence="2">Uncharacterized protein</fullName>
    </submittedName>
</protein>
<evidence type="ECO:0000313" key="2">
    <source>
        <dbReference type="EMBL" id="PIT53957.1"/>
    </source>
</evidence>
<sequence length="419" mass="47074">MQNIWLFVFYSFTIINLILFFVFIFKRDVMRLQITKMILALAVAGLVSACGNKIEESPDKMVRAGMQRMMKEDNQFNFSGSYRLEMGNQAGASTADKNSEAITVQSSDSSEEFLEAEPDYYKQQMESVNRMMGLISKSFSIPFTGAVDMRKGRMEVIPEFRYESKNALISYKFPVYVDFNNLSVYMDASAITNVSDVMNEQSNPQLVIGDRYVQLAVPQDRVQHLPIADLLKSLPKSVDDGYAVIKSSEFSKVSVDEFGKELEAKHQVKLNSSYAESLKYNAAMLQSLSQALKQAASKAGSDSKYQPQDYAVLQKIIDALASIYSDNNDGALAGTPIGSYMAQFKNKPIPIVSNFYFDSKGRIIGVRYQCEVPLDDIKELKGPMKIDYKFQLEYTGSPKFTMQPTPQNSINIGSRLGLY</sequence>